<proteinExistence type="predicted"/>
<dbReference type="InterPro" id="IPR024447">
    <property type="entry name" value="YXWGXW_rpt"/>
</dbReference>
<comment type="caution">
    <text evidence="2">The sequence shown here is derived from an EMBL/GenBank/DDBJ whole genome shotgun (WGS) entry which is preliminary data.</text>
</comment>
<keyword evidence="3" id="KW-1185">Reference proteome</keyword>
<sequence length="107" mass="12604">MSVLRSLFKWRKTLLLVPMTLAALASAPAFAQQVVIVQQAPPPMRMEVMPGARPGYVWDQGHWRWEGRGYVWMPGHWQPVRHGAHWRPGHWQARGPNWFWVEGRWVR</sequence>
<organism evidence="2 3">
    <name type="scientific">Pseudomonas moraviensis</name>
    <dbReference type="NCBI Taxonomy" id="321662"/>
    <lineage>
        <taxon>Bacteria</taxon>
        <taxon>Pseudomonadati</taxon>
        <taxon>Pseudomonadota</taxon>
        <taxon>Gammaproteobacteria</taxon>
        <taxon>Pseudomonadales</taxon>
        <taxon>Pseudomonadaceae</taxon>
        <taxon>Pseudomonas</taxon>
    </lineage>
</organism>
<evidence type="ECO:0000313" key="2">
    <source>
        <dbReference type="EMBL" id="PAW54234.1"/>
    </source>
</evidence>
<evidence type="ECO:0000313" key="3">
    <source>
        <dbReference type="Proteomes" id="UP000217830"/>
    </source>
</evidence>
<accession>A0A2A2PFK2</accession>
<reference evidence="2 3" key="1">
    <citation type="submission" date="2017-08" db="EMBL/GenBank/DDBJ databases">
        <title>Draft Genome Sequence of Pseudomonas moraviensis TYU6, isolated from Taxus cuspidata by using PacBio Single-Molecule Real-Time Technology.</title>
        <authorList>
            <person name="Baek K.-H."/>
            <person name="Mishra A.K."/>
        </authorList>
    </citation>
    <scope>NUCLEOTIDE SEQUENCE [LARGE SCALE GENOMIC DNA]</scope>
    <source>
        <strain evidence="2 3">TYU6</strain>
    </source>
</reference>
<evidence type="ECO:0008006" key="4">
    <source>
        <dbReference type="Google" id="ProtNLM"/>
    </source>
</evidence>
<dbReference type="EMBL" id="NRST01000001">
    <property type="protein sequence ID" value="PAW54234.1"/>
    <property type="molecule type" value="Genomic_DNA"/>
</dbReference>
<protein>
    <recommendedName>
        <fullName evidence="4">YXWGXW repeat-containing protein</fullName>
    </recommendedName>
</protein>
<gene>
    <name evidence="2" type="ORF">CKQ80_02690</name>
</gene>
<feature type="signal peptide" evidence="1">
    <location>
        <begin position="1"/>
        <end position="31"/>
    </location>
</feature>
<dbReference type="AlphaFoldDB" id="A0A2A2PFK2"/>
<evidence type="ECO:0000256" key="1">
    <source>
        <dbReference type="SAM" id="SignalP"/>
    </source>
</evidence>
<name>A0A2A2PFK2_9PSED</name>
<keyword evidence="1" id="KW-0732">Signal</keyword>
<dbReference type="RefSeq" id="WP_041074788.1">
    <property type="nucleotide sequence ID" value="NZ_NRSS01000004.1"/>
</dbReference>
<dbReference type="Pfam" id="PF12779">
    <property type="entry name" value="WXXGXW"/>
    <property type="match status" value="2"/>
</dbReference>
<feature type="chain" id="PRO_5013285427" description="YXWGXW repeat-containing protein" evidence="1">
    <location>
        <begin position="32"/>
        <end position="107"/>
    </location>
</feature>
<dbReference type="Proteomes" id="UP000217830">
    <property type="component" value="Unassembled WGS sequence"/>
</dbReference>